<keyword evidence="14" id="KW-1185">Reference proteome</keyword>
<dbReference type="PANTHER" id="PTHR48013:SF9">
    <property type="entry name" value="DUAL SPECIFICITY MITOGEN-ACTIVATED PROTEIN KINASE KINASE 5"/>
    <property type="match status" value="1"/>
</dbReference>
<evidence type="ECO:0000313" key="13">
    <source>
        <dbReference type="EMBL" id="KAF2877349.1"/>
    </source>
</evidence>
<keyword evidence="3 13" id="KW-0418">Kinase</keyword>
<dbReference type="SMART" id="SM00220">
    <property type="entry name" value="S_TKc"/>
    <property type="match status" value="1"/>
</dbReference>
<evidence type="ECO:0000256" key="6">
    <source>
        <dbReference type="ARBA" id="ARBA00038999"/>
    </source>
</evidence>
<keyword evidence="1" id="KW-0808">Transferase</keyword>
<keyword evidence="2 10" id="KW-0547">Nucleotide-binding</keyword>
<comment type="catalytic activity">
    <reaction evidence="9">
        <text>L-tyrosyl-[protein] + ATP = O-phospho-L-tyrosyl-[protein] + ADP + H(+)</text>
        <dbReference type="Rhea" id="RHEA:10596"/>
        <dbReference type="Rhea" id="RHEA-COMP:10136"/>
        <dbReference type="Rhea" id="RHEA-COMP:20101"/>
        <dbReference type="ChEBI" id="CHEBI:15378"/>
        <dbReference type="ChEBI" id="CHEBI:30616"/>
        <dbReference type="ChEBI" id="CHEBI:46858"/>
        <dbReference type="ChEBI" id="CHEBI:61978"/>
        <dbReference type="ChEBI" id="CHEBI:456216"/>
        <dbReference type="EC" id="2.7.12.2"/>
    </reaction>
</comment>
<feature type="domain" description="Protein kinase" evidence="12">
    <location>
        <begin position="19"/>
        <end position="231"/>
    </location>
</feature>
<evidence type="ECO:0000256" key="3">
    <source>
        <dbReference type="ARBA" id="ARBA00022777"/>
    </source>
</evidence>
<evidence type="ECO:0000256" key="8">
    <source>
        <dbReference type="ARBA" id="ARBA00049299"/>
    </source>
</evidence>
<comment type="catalytic activity">
    <reaction evidence="7">
        <text>L-seryl-[protein] + ATP = O-phospho-L-seryl-[protein] + ADP + H(+)</text>
        <dbReference type="Rhea" id="RHEA:17989"/>
        <dbReference type="Rhea" id="RHEA-COMP:9863"/>
        <dbReference type="Rhea" id="RHEA-COMP:11604"/>
        <dbReference type="ChEBI" id="CHEBI:15378"/>
        <dbReference type="ChEBI" id="CHEBI:29999"/>
        <dbReference type="ChEBI" id="CHEBI:30616"/>
        <dbReference type="ChEBI" id="CHEBI:83421"/>
        <dbReference type="ChEBI" id="CHEBI:456216"/>
        <dbReference type="EC" id="2.7.12.2"/>
    </reaction>
</comment>
<dbReference type="InterPro" id="IPR008271">
    <property type="entry name" value="Ser/Thr_kinase_AS"/>
</dbReference>
<dbReference type="Pfam" id="PF00069">
    <property type="entry name" value="Pkinase"/>
    <property type="match status" value="1"/>
</dbReference>
<dbReference type="GO" id="GO:0005524">
    <property type="term" value="F:ATP binding"/>
    <property type="evidence" value="ECO:0007669"/>
    <property type="project" value="UniProtKB-UniRule"/>
</dbReference>
<dbReference type="AlphaFoldDB" id="A0A7C8IE38"/>
<sequence>LVIHEGDDLELDDTSRLPYALVKNLGHGRSAIVEMVRDTNSNKTYARKVFRNIYARNLEEAKRAFYNELQVMRRLKSHRHIIRIFATYIAQRELALILTPVATDGDLAAFLHTYRDMGPSHRDRVTKEAILWKAFGCLGSGLAFMHKQTIRHKDIKPQNILVHQGSVLFADFGIAFDFEHGRSTTTGHPNSFTRRYCAPEVADWDKRNSKSDVFSLGCVYVEILDALQPDL</sequence>
<evidence type="ECO:0000256" key="2">
    <source>
        <dbReference type="ARBA" id="ARBA00022741"/>
    </source>
</evidence>
<gene>
    <name evidence="13" type="ORF">BDV95DRAFT_476729</name>
</gene>
<evidence type="ECO:0000256" key="1">
    <source>
        <dbReference type="ARBA" id="ARBA00022679"/>
    </source>
</evidence>
<comment type="similarity">
    <text evidence="5">Belongs to the protein kinase superfamily. STE Ser/Thr protein kinase family. MAP kinase kinase subfamily.</text>
</comment>
<evidence type="ECO:0000259" key="12">
    <source>
        <dbReference type="PROSITE" id="PS50011"/>
    </source>
</evidence>
<evidence type="ECO:0000313" key="14">
    <source>
        <dbReference type="Proteomes" id="UP000481861"/>
    </source>
</evidence>
<evidence type="ECO:0000256" key="10">
    <source>
        <dbReference type="PROSITE-ProRule" id="PRU10141"/>
    </source>
</evidence>
<dbReference type="GO" id="GO:0004708">
    <property type="term" value="F:MAP kinase kinase activity"/>
    <property type="evidence" value="ECO:0007669"/>
    <property type="project" value="UniProtKB-EC"/>
</dbReference>
<dbReference type="PROSITE" id="PS00107">
    <property type="entry name" value="PROTEIN_KINASE_ATP"/>
    <property type="match status" value="1"/>
</dbReference>
<dbReference type="Proteomes" id="UP000481861">
    <property type="component" value="Unassembled WGS sequence"/>
</dbReference>
<reference evidence="13 14" key="1">
    <citation type="submission" date="2020-01" db="EMBL/GenBank/DDBJ databases">
        <authorList>
            <consortium name="DOE Joint Genome Institute"/>
            <person name="Haridas S."/>
            <person name="Albert R."/>
            <person name="Binder M."/>
            <person name="Bloem J."/>
            <person name="Labutti K."/>
            <person name="Salamov A."/>
            <person name="Andreopoulos B."/>
            <person name="Baker S.E."/>
            <person name="Barry K."/>
            <person name="Bills G."/>
            <person name="Bluhm B.H."/>
            <person name="Cannon C."/>
            <person name="Castanera R."/>
            <person name="Culley D.E."/>
            <person name="Daum C."/>
            <person name="Ezra D."/>
            <person name="Gonzalez J.B."/>
            <person name="Henrissat B."/>
            <person name="Kuo A."/>
            <person name="Liang C."/>
            <person name="Lipzen A."/>
            <person name="Lutzoni F."/>
            <person name="Magnuson J."/>
            <person name="Mondo S."/>
            <person name="Nolan M."/>
            <person name="Ohm R."/>
            <person name="Pangilinan J."/>
            <person name="Park H.-J.H."/>
            <person name="Ramirez L."/>
            <person name="Alfaro M."/>
            <person name="Sun H."/>
            <person name="Tritt A."/>
            <person name="Yoshinaga Y."/>
            <person name="Zwiers L.-H.L."/>
            <person name="Turgeon B.G."/>
            <person name="Goodwin S.B."/>
            <person name="Spatafora J.W."/>
            <person name="Crous P.W."/>
            <person name="Grigoriev I.V."/>
        </authorList>
    </citation>
    <scope>NUCLEOTIDE SEQUENCE [LARGE SCALE GENOMIC DNA]</scope>
    <source>
        <strain evidence="13 14">CBS 611.86</strain>
    </source>
</reference>
<organism evidence="13 14">
    <name type="scientific">Massariosphaeria phaeospora</name>
    <dbReference type="NCBI Taxonomy" id="100035"/>
    <lineage>
        <taxon>Eukaryota</taxon>
        <taxon>Fungi</taxon>
        <taxon>Dikarya</taxon>
        <taxon>Ascomycota</taxon>
        <taxon>Pezizomycotina</taxon>
        <taxon>Dothideomycetes</taxon>
        <taxon>Pleosporomycetidae</taxon>
        <taxon>Pleosporales</taxon>
        <taxon>Pleosporales incertae sedis</taxon>
        <taxon>Massariosphaeria</taxon>
    </lineage>
</organism>
<keyword evidence="4 10" id="KW-0067">ATP-binding</keyword>
<evidence type="ECO:0000256" key="5">
    <source>
        <dbReference type="ARBA" id="ARBA00038035"/>
    </source>
</evidence>
<evidence type="ECO:0000256" key="7">
    <source>
        <dbReference type="ARBA" id="ARBA00049014"/>
    </source>
</evidence>
<feature type="non-terminal residue" evidence="13">
    <location>
        <position position="231"/>
    </location>
</feature>
<comment type="caution">
    <text evidence="13">The sequence shown here is derived from an EMBL/GenBank/DDBJ whole genome shotgun (WGS) entry which is preliminary data.</text>
</comment>
<keyword evidence="11" id="KW-0723">Serine/threonine-protein kinase</keyword>
<dbReference type="EMBL" id="JAADJZ010000002">
    <property type="protein sequence ID" value="KAF2877349.1"/>
    <property type="molecule type" value="Genomic_DNA"/>
</dbReference>
<dbReference type="CDD" id="cd00180">
    <property type="entry name" value="PKc"/>
    <property type="match status" value="1"/>
</dbReference>
<dbReference type="OrthoDB" id="4062651at2759"/>
<evidence type="ECO:0000256" key="11">
    <source>
        <dbReference type="RuleBase" id="RU000304"/>
    </source>
</evidence>
<proteinExistence type="inferred from homology"/>
<dbReference type="PANTHER" id="PTHR48013">
    <property type="entry name" value="DUAL SPECIFICITY MITOGEN-ACTIVATED PROTEIN KINASE KINASE 5-RELATED"/>
    <property type="match status" value="1"/>
</dbReference>
<protein>
    <recommendedName>
        <fullName evidence="6">mitogen-activated protein kinase kinase</fullName>
        <ecNumber evidence="6">2.7.12.2</ecNumber>
    </recommendedName>
</protein>
<dbReference type="PROSITE" id="PS00108">
    <property type="entry name" value="PROTEIN_KINASE_ST"/>
    <property type="match status" value="1"/>
</dbReference>
<dbReference type="EC" id="2.7.12.2" evidence="6"/>
<dbReference type="InterPro" id="IPR000719">
    <property type="entry name" value="Prot_kinase_dom"/>
</dbReference>
<comment type="catalytic activity">
    <reaction evidence="8">
        <text>L-threonyl-[protein] + ATP = O-phospho-L-threonyl-[protein] + ADP + H(+)</text>
        <dbReference type="Rhea" id="RHEA:46608"/>
        <dbReference type="Rhea" id="RHEA-COMP:11060"/>
        <dbReference type="Rhea" id="RHEA-COMP:11605"/>
        <dbReference type="ChEBI" id="CHEBI:15378"/>
        <dbReference type="ChEBI" id="CHEBI:30013"/>
        <dbReference type="ChEBI" id="CHEBI:30616"/>
        <dbReference type="ChEBI" id="CHEBI:61977"/>
        <dbReference type="ChEBI" id="CHEBI:456216"/>
        <dbReference type="EC" id="2.7.12.2"/>
    </reaction>
</comment>
<accession>A0A7C8IE38</accession>
<feature type="binding site" evidence="10">
    <location>
        <position position="48"/>
    </location>
    <ligand>
        <name>ATP</name>
        <dbReference type="ChEBI" id="CHEBI:30616"/>
    </ligand>
</feature>
<evidence type="ECO:0000256" key="4">
    <source>
        <dbReference type="ARBA" id="ARBA00022840"/>
    </source>
</evidence>
<dbReference type="SUPFAM" id="SSF56112">
    <property type="entry name" value="Protein kinase-like (PK-like)"/>
    <property type="match status" value="1"/>
</dbReference>
<dbReference type="InterPro" id="IPR017441">
    <property type="entry name" value="Protein_kinase_ATP_BS"/>
</dbReference>
<feature type="non-terminal residue" evidence="13">
    <location>
        <position position="1"/>
    </location>
</feature>
<name>A0A7C8IE38_9PLEO</name>
<dbReference type="GO" id="GO:0004674">
    <property type="term" value="F:protein serine/threonine kinase activity"/>
    <property type="evidence" value="ECO:0007669"/>
    <property type="project" value="UniProtKB-KW"/>
</dbReference>
<dbReference type="Gene3D" id="1.10.510.10">
    <property type="entry name" value="Transferase(Phosphotransferase) domain 1"/>
    <property type="match status" value="1"/>
</dbReference>
<dbReference type="PROSITE" id="PS50011">
    <property type="entry name" value="PROTEIN_KINASE_DOM"/>
    <property type="match status" value="1"/>
</dbReference>
<dbReference type="InterPro" id="IPR011009">
    <property type="entry name" value="Kinase-like_dom_sf"/>
</dbReference>
<evidence type="ECO:0000256" key="9">
    <source>
        <dbReference type="ARBA" id="ARBA00051693"/>
    </source>
</evidence>